<organism evidence="4">
    <name type="scientific">uncultured Thermomicrobiales bacterium</name>
    <dbReference type="NCBI Taxonomy" id="1645740"/>
    <lineage>
        <taxon>Bacteria</taxon>
        <taxon>Pseudomonadati</taxon>
        <taxon>Thermomicrobiota</taxon>
        <taxon>Thermomicrobia</taxon>
        <taxon>Thermomicrobiales</taxon>
        <taxon>environmental samples</taxon>
    </lineage>
</organism>
<dbReference type="EC" id="1.1.1.100" evidence="4"/>
<dbReference type="SUPFAM" id="SSF51735">
    <property type="entry name" value="NAD(P)-binding Rossmann-fold domains"/>
    <property type="match status" value="1"/>
</dbReference>
<dbReference type="Pfam" id="PF00106">
    <property type="entry name" value="adh_short"/>
    <property type="match status" value="1"/>
</dbReference>
<dbReference type="PANTHER" id="PTHR44196">
    <property type="entry name" value="DEHYDROGENASE/REDUCTASE SDR FAMILY MEMBER 7B"/>
    <property type="match status" value="1"/>
</dbReference>
<evidence type="ECO:0000256" key="1">
    <source>
        <dbReference type="ARBA" id="ARBA00006484"/>
    </source>
</evidence>
<dbReference type="PIRSF" id="PIRSF000126">
    <property type="entry name" value="11-beta-HSD1"/>
    <property type="match status" value="1"/>
</dbReference>
<dbReference type="InterPro" id="IPR002347">
    <property type="entry name" value="SDR_fam"/>
</dbReference>
<name>A0A6J4UTG0_9BACT</name>
<evidence type="ECO:0000313" key="4">
    <source>
        <dbReference type="EMBL" id="CAA9555784.1"/>
    </source>
</evidence>
<dbReference type="AlphaFoldDB" id="A0A6J4UTG0"/>
<evidence type="ECO:0000256" key="2">
    <source>
        <dbReference type="ARBA" id="ARBA00023002"/>
    </source>
</evidence>
<evidence type="ECO:0000256" key="3">
    <source>
        <dbReference type="RuleBase" id="RU000363"/>
    </source>
</evidence>
<comment type="similarity">
    <text evidence="1 3">Belongs to the short-chain dehydrogenases/reductases (SDR) family.</text>
</comment>
<protein>
    <submittedName>
        <fullName evidence="4">3-oxoacyl-[acyl-carrier protein] reductase</fullName>
        <ecNumber evidence="4">1.1.1.100</ecNumber>
    </submittedName>
</protein>
<dbReference type="PANTHER" id="PTHR44196:SF2">
    <property type="entry name" value="SHORT-CHAIN DEHYDROGENASE-RELATED"/>
    <property type="match status" value="1"/>
</dbReference>
<sequence>MRRALDESRRPVALVTGASGGIGRELSMVLAREGYDLVLVARDGDRLRVLGDAIARDHGAASLPVRADLADPAGPRAVLAAVEAAGLEVDALVNNAGFASYGPFVDADLATVLDLLQVNVVALTHLTRLVLPGMVARGHGKVLNMASTAAFVPGPLMAVYYASKAYVLSVSQALAEETRGTGVTVTALCPGLTRTGFQTRAAMESSGLMRGGLMEPAAVAEAGYRGMARGQAVVIPGVANRALVQASRLLPRSLLPRLVQRVQAPVER</sequence>
<dbReference type="GO" id="GO:0004316">
    <property type="term" value="F:3-oxoacyl-[acyl-carrier-protein] reductase (NADPH) activity"/>
    <property type="evidence" value="ECO:0007669"/>
    <property type="project" value="UniProtKB-EC"/>
</dbReference>
<dbReference type="PRINTS" id="PR00081">
    <property type="entry name" value="GDHRDH"/>
</dbReference>
<dbReference type="PRINTS" id="PR00080">
    <property type="entry name" value="SDRFAMILY"/>
</dbReference>
<proteinExistence type="inferred from homology"/>
<dbReference type="Gene3D" id="3.40.50.720">
    <property type="entry name" value="NAD(P)-binding Rossmann-like Domain"/>
    <property type="match status" value="1"/>
</dbReference>
<reference evidence="4" key="1">
    <citation type="submission" date="2020-02" db="EMBL/GenBank/DDBJ databases">
        <authorList>
            <person name="Meier V. D."/>
        </authorList>
    </citation>
    <scope>NUCLEOTIDE SEQUENCE</scope>
    <source>
        <strain evidence="4">AVDCRST_MAG49</strain>
    </source>
</reference>
<dbReference type="GO" id="GO:0016020">
    <property type="term" value="C:membrane"/>
    <property type="evidence" value="ECO:0007669"/>
    <property type="project" value="TreeGrafter"/>
</dbReference>
<dbReference type="CDD" id="cd05233">
    <property type="entry name" value="SDR_c"/>
    <property type="match status" value="1"/>
</dbReference>
<dbReference type="InterPro" id="IPR036291">
    <property type="entry name" value="NAD(P)-bd_dom_sf"/>
</dbReference>
<gene>
    <name evidence="4" type="ORF">AVDCRST_MAG49-2905</name>
</gene>
<accession>A0A6J4UTG0</accession>
<keyword evidence="2 4" id="KW-0560">Oxidoreductase</keyword>
<dbReference type="EMBL" id="CADCWG010000146">
    <property type="protein sequence ID" value="CAA9555784.1"/>
    <property type="molecule type" value="Genomic_DNA"/>
</dbReference>